<evidence type="ECO:0000256" key="8">
    <source>
        <dbReference type="ARBA" id="ARBA00023135"/>
    </source>
</evidence>
<dbReference type="GO" id="GO:0008312">
    <property type="term" value="F:7S RNA binding"/>
    <property type="evidence" value="ECO:0007669"/>
    <property type="project" value="InterPro"/>
</dbReference>
<keyword evidence="10 12" id="KW-0687">Ribonucleoprotein</keyword>
<protein>
    <recommendedName>
        <fullName evidence="11 12">Signal recognition particle subunit SRP68</fullName>
        <shortName evidence="12">SRP68</shortName>
    </recommendedName>
</protein>
<evidence type="ECO:0000256" key="2">
    <source>
        <dbReference type="ARBA" id="ARBA00004496"/>
    </source>
</evidence>
<keyword evidence="6" id="KW-0256">Endoplasmic reticulum</keyword>
<feature type="region of interest" description="Disordered" evidence="13">
    <location>
        <begin position="1"/>
        <end position="21"/>
    </location>
</feature>
<evidence type="ECO:0000256" key="9">
    <source>
        <dbReference type="ARBA" id="ARBA00023242"/>
    </source>
</evidence>
<dbReference type="PANTHER" id="PTHR12860">
    <property type="entry name" value="SIGNAL RECOGNITION PARTICLE 68 KDA PROTEIN"/>
    <property type="match status" value="1"/>
</dbReference>
<dbReference type="EMBL" id="JAZDUA010000459">
    <property type="protein sequence ID" value="KAK7792276.1"/>
    <property type="molecule type" value="Genomic_DNA"/>
</dbReference>
<comment type="similarity">
    <text evidence="4 12">Belongs to the SRP68 family.</text>
</comment>
<dbReference type="InterPro" id="IPR026258">
    <property type="entry name" value="SRP68"/>
</dbReference>
<dbReference type="PANTHER" id="PTHR12860:SF0">
    <property type="entry name" value="SIGNAL RECOGNITION PARTICLE SUBUNIT SRP68"/>
    <property type="match status" value="1"/>
</dbReference>
<dbReference type="InterPro" id="IPR034652">
    <property type="entry name" value="SRP68-RBD"/>
</dbReference>
<evidence type="ECO:0000256" key="11">
    <source>
        <dbReference type="ARBA" id="ARBA00029498"/>
    </source>
</evidence>
<evidence type="ECO:0000256" key="7">
    <source>
        <dbReference type="ARBA" id="ARBA00022884"/>
    </source>
</evidence>
<evidence type="ECO:0000256" key="3">
    <source>
        <dbReference type="ARBA" id="ARBA00004604"/>
    </source>
</evidence>
<comment type="function">
    <text evidence="12">Component of the signal recognition particle (SRP) complex, a ribonucleoprotein complex that mediates the cotranslational targeting of secretory and membrane proteins to the endoplasmic reticulum (ER). The SRP complex interacts with the signal sequence in nascent secretory and membrane proteins and directs them to the membrane of the ER.</text>
</comment>
<dbReference type="GO" id="GO:0005786">
    <property type="term" value="C:signal recognition particle, endoplasmic reticulum targeting"/>
    <property type="evidence" value="ECO:0007669"/>
    <property type="project" value="UniProtKB-KW"/>
</dbReference>
<proteinExistence type="inferred from homology"/>
<dbReference type="Gene3D" id="1.10.3450.40">
    <property type="entry name" value="Signal recognition particle, SRP68 subunit, RNA-binding domain"/>
    <property type="match status" value="1"/>
</dbReference>
<organism evidence="14 15">
    <name type="scientific">Gryllus longicercus</name>
    <dbReference type="NCBI Taxonomy" id="2509291"/>
    <lineage>
        <taxon>Eukaryota</taxon>
        <taxon>Metazoa</taxon>
        <taxon>Ecdysozoa</taxon>
        <taxon>Arthropoda</taxon>
        <taxon>Hexapoda</taxon>
        <taxon>Insecta</taxon>
        <taxon>Pterygota</taxon>
        <taxon>Neoptera</taxon>
        <taxon>Polyneoptera</taxon>
        <taxon>Orthoptera</taxon>
        <taxon>Ensifera</taxon>
        <taxon>Gryllidea</taxon>
        <taxon>Grylloidea</taxon>
        <taxon>Gryllidae</taxon>
        <taxon>Gryllinae</taxon>
        <taxon>Gryllus</taxon>
    </lineage>
</organism>
<evidence type="ECO:0000256" key="6">
    <source>
        <dbReference type="ARBA" id="ARBA00022824"/>
    </source>
</evidence>
<dbReference type="Proteomes" id="UP001378592">
    <property type="component" value="Unassembled WGS sequence"/>
</dbReference>
<keyword evidence="7 12" id="KW-0694">RNA-binding</keyword>
<dbReference type="PIRSF" id="PIRSF038995">
    <property type="entry name" value="SRP68"/>
    <property type="match status" value="1"/>
</dbReference>
<keyword evidence="9" id="KW-0539">Nucleus</keyword>
<dbReference type="InterPro" id="IPR038253">
    <property type="entry name" value="SRP68_N_sf"/>
</dbReference>
<name>A0AAN9Z115_9ORTH</name>
<keyword evidence="5 12" id="KW-0963">Cytoplasm</keyword>
<evidence type="ECO:0000313" key="14">
    <source>
        <dbReference type="EMBL" id="KAK7792276.1"/>
    </source>
</evidence>
<reference evidence="14 15" key="1">
    <citation type="submission" date="2024-03" db="EMBL/GenBank/DDBJ databases">
        <title>The genome assembly and annotation of the cricket Gryllus longicercus Weissman &amp; Gray.</title>
        <authorList>
            <person name="Szrajer S."/>
            <person name="Gray D."/>
            <person name="Ylla G."/>
        </authorList>
    </citation>
    <scope>NUCLEOTIDE SEQUENCE [LARGE SCALE GENOMIC DNA]</scope>
    <source>
        <strain evidence="14">DAG 2021-001</strain>
        <tissue evidence="14">Whole body minus gut</tissue>
    </source>
</reference>
<evidence type="ECO:0000256" key="13">
    <source>
        <dbReference type="SAM" id="MobiDB-lite"/>
    </source>
</evidence>
<dbReference type="CDD" id="cd15481">
    <property type="entry name" value="SRP68-RBD"/>
    <property type="match status" value="1"/>
</dbReference>
<comment type="subcellular location">
    <subcellularLocation>
        <location evidence="2 12">Cytoplasm</location>
    </subcellularLocation>
    <subcellularLocation>
        <location evidence="1">Endoplasmic reticulum</location>
    </subcellularLocation>
    <subcellularLocation>
        <location evidence="3">Nucleus</location>
        <location evidence="3">Nucleolus</location>
    </subcellularLocation>
</comment>
<evidence type="ECO:0000256" key="12">
    <source>
        <dbReference type="PIRNR" id="PIRNR038995"/>
    </source>
</evidence>
<keyword evidence="8 12" id="KW-0733">Signal recognition particle</keyword>
<keyword evidence="15" id="KW-1185">Reference proteome</keyword>
<comment type="caution">
    <text evidence="14">The sequence shown here is derived from an EMBL/GenBank/DDBJ whole genome shotgun (WGS) entry which is preliminary data.</text>
</comment>
<accession>A0AAN9Z115</accession>
<dbReference type="GO" id="GO:0006614">
    <property type="term" value="P:SRP-dependent cotranslational protein targeting to membrane"/>
    <property type="evidence" value="ECO:0007669"/>
    <property type="project" value="InterPro"/>
</dbReference>
<evidence type="ECO:0000313" key="15">
    <source>
        <dbReference type="Proteomes" id="UP001378592"/>
    </source>
</evidence>
<dbReference type="AlphaFoldDB" id="A0AAN9Z115"/>
<evidence type="ECO:0000256" key="10">
    <source>
        <dbReference type="ARBA" id="ARBA00023274"/>
    </source>
</evidence>
<dbReference type="GO" id="GO:0005829">
    <property type="term" value="C:cytosol"/>
    <property type="evidence" value="ECO:0007669"/>
    <property type="project" value="UniProtKB-ARBA"/>
</dbReference>
<dbReference type="GO" id="GO:0005730">
    <property type="term" value="C:nucleolus"/>
    <property type="evidence" value="ECO:0007669"/>
    <property type="project" value="UniProtKB-SubCell"/>
</dbReference>
<dbReference type="FunFam" id="1.10.3450.40:FF:000001">
    <property type="entry name" value="Signal recognition particle subunit SRP68"/>
    <property type="match status" value="1"/>
</dbReference>
<gene>
    <name evidence="14" type="ORF">R5R35_013308</name>
</gene>
<dbReference type="GO" id="GO:0005047">
    <property type="term" value="F:signal recognition particle binding"/>
    <property type="evidence" value="ECO:0007669"/>
    <property type="project" value="InterPro"/>
</dbReference>
<dbReference type="Pfam" id="PF16969">
    <property type="entry name" value="SRP68"/>
    <property type="match status" value="1"/>
</dbReference>
<dbReference type="GO" id="GO:0005783">
    <property type="term" value="C:endoplasmic reticulum"/>
    <property type="evidence" value="ECO:0007669"/>
    <property type="project" value="UniProtKB-SubCell"/>
</dbReference>
<sequence>MVVLDEKRVDSKIESNEESSSKSEADQIFTVEIFKIIKEAQQQHGLRHGDYQRYRGYCTRRIRRLRKVLHVTQGDKRHFKKKDITDAMVKDEKFLHIPLMMAERAWGYAMQLRQESNTEPRKKFHLVSRLRKAASYSLQLQKLCESTKCDARTKLEAQAYVAWIHGSLHFELQLWKHAMENLKKAQMVYEKLAPALSEEDQVLYKQRVEELSPSLRYCAYNIGDESAIDDLLKMRSHGQGDLLANLDSLIAQTRERRAEVLHDVEWRGRSFSVRPERVRLFLISEQELDTTIERGEDNSAKITLLENFLMDCKDAISAVKDEQKSELNTKGRPQAGAPVSSLQYLLSYLTNIRLTRTIQRNLLMVESTQAALADKNENAVEGRKVRPQDLTRLYEIILQNFNELQQLPGLEDDFQYQQELEEKIKCYKAFRCFYIAQSLATLRRWQDAMALYKRAELYVSQALNGKHLNADLKAQLLKLKKDIEGEEFSAHAYSVLEGETEEDDNGIIIGVKAGTRTKKPLAERLSEYREDTSLLSRSPNVYKLPPDMRPIPCKPLFFDLAYNFIEFPSLEEKIETSASGSKKAGAGITGFVKGLMGWGGSGKK</sequence>
<evidence type="ECO:0000256" key="1">
    <source>
        <dbReference type="ARBA" id="ARBA00004240"/>
    </source>
</evidence>
<dbReference type="GO" id="GO:0030942">
    <property type="term" value="F:endoplasmic reticulum signal peptide binding"/>
    <property type="evidence" value="ECO:0007669"/>
    <property type="project" value="InterPro"/>
</dbReference>
<evidence type="ECO:0000256" key="5">
    <source>
        <dbReference type="ARBA" id="ARBA00022490"/>
    </source>
</evidence>
<evidence type="ECO:0000256" key="4">
    <source>
        <dbReference type="ARBA" id="ARBA00009352"/>
    </source>
</evidence>